<feature type="transmembrane region" description="Helical" evidence="8">
    <location>
        <begin position="117"/>
        <end position="137"/>
    </location>
</feature>
<comment type="caution">
    <text evidence="11">The sequence shown here is derived from an EMBL/GenBank/DDBJ whole genome shotgun (WGS) entry which is preliminary data.</text>
</comment>
<name>A0ABR3Q8L0_9TREE</name>
<reference evidence="11 12" key="1">
    <citation type="submission" date="2023-08" db="EMBL/GenBank/DDBJ databases">
        <title>Annotated Genome Sequence of Vanrija albida AlHP1.</title>
        <authorList>
            <person name="Herzog R."/>
        </authorList>
    </citation>
    <scope>NUCLEOTIDE SEQUENCE [LARGE SCALE GENOMIC DNA]</scope>
    <source>
        <strain evidence="11 12">AlHP1</strain>
    </source>
</reference>
<keyword evidence="6 8" id="KW-0472">Membrane</keyword>
<dbReference type="EMBL" id="JBBXJM010000002">
    <property type="protein sequence ID" value="KAL1411013.1"/>
    <property type="molecule type" value="Genomic_DNA"/>
</dbReference>
<comment type="similarity">
    <text evidence="2">Belongs to the peptidase S54 family.</text>
</comment>
<evidence type="ECO:0000256" key="8">
    <source>
        <dbReference type="SAM" id="Phobius"/>
    </source>
</evidence>
<evidence type="ECO:0000259" key="10">
    <source>
        <dbReference type="Pfam" id="PF01694"/>
    </source>
</evidence>
<proteinExistence type="inferred from homology"/>
<evidence type="ECO:0000256" key="1">
    <source>
        <dbReference type="ARBA" id="ARBA00004141"/>
    </source>
</evidence>
<dbReference type="SUPFAM" id="SSF144091">
    <property type="entry name" value="Rhomboid-like"/>
    <property type="match status" value="1"/>
</dbReference>
<feature type="region of interest" description="Disordered" evidence="7">
    <location>
        <begin position="76"/>
        <end position="100"/>
    </location>
</feature>
<accession>A0ABR3Q8L0</accession>
<dbReference type="PANTHER" id="PTHR43731">
    <property type="entry name" value="RHOMBOID PROTEASE"/>
    <property type="match status" value="1"/>
</dbReference>
<evidence type="ECO:0000256" key="4">
    <source>
        <dbReference type="ARBA" id="ARBA00022801"/>
    </source>
</evidence>
<sequence length="321" mass="34924">MSLRLWPGLAAAARAALSTTAQLARLVAPPPKSASPFAKLRWTWPAPKATGSAGPSPSSPFTSSFLRRAFGTSPARGVRNTYFPRNSSGGGGGGGQRPPPRWWRQLRVRLDAISPNAITYILIGINTAIFFLWQYGISSYQRFKDPSTLVFMTKNFVLSDMNIFQGRLWTLITSCFSHNTSQHIFFNMLSLYFIAPTVAGVIGTSAFLGLYLGGGMVSSLISLAWRRYEGDRNGSVGASGAVLATLAFFGTLFPRSTFLVFFIVPMPAWALIGGMFAYDLYGTLSHRQTRVDSAGHVGGILAGVFYALRVRRRGISGGTRW</sequence>
<keyword evidence="5 8" id="KW-1133">Transmembrane helix</keyword>
<dbReference type="RefSeq" id="XP_069210957.1">
    <property type="nucleotide sequence ID" value="XM_069350571.1"/>
</dbReference>
<feature type="signal peptide" evidence="9">
    <location>
        <begin position="1"/>
        <end position="18"/>
    </location>
</feature>
<keyword evidence="12" id="KW-1185">Reference proteome</keyword>
<evidence type="ECO:0000313" key="12">
    <source>
        <dbReference type="Proteomes" id="UP001565368"/>
    </source>
</evidence>
<evidence type="ECO:0000256" key="7">
    <source>
        <dbReference type="SAM" id="MobiDB-lite"/>
    </source>
</evidence>
<evidence type="ECO:0000256" key="9">
    <source>
        <dbReference type="SAM" id="SignalP"/>
    </source>
</evidence>
<dbReference type="InterPro" id="IPR050925">
    <property type="entry name" value="Rhomboid_protease_S54"/>
</dbReference>
<dbReference type="GeneID" id="95983001"/>
<keyword evidence="3 8" id="KW-0812">Transmembrane</keyword>
<feature type="transmembrane region" description="Helical" evidence="8">
    <location>
        <begin position="191"/>
        <end position="214"/>
    </location>
</feature>
<feature type="domain" description="Peptidase S54 rhomboid" evidence="10">
    <location>
        <begin position="166"/>
        <end position="312"/>
    </location>
</feature>
<dbReference type="Pfam" id="PF01694">
    <property type="entry name" value="Rhomboid"/>
    <property type="match status" value="1"/>
</dbReference>
<dbReference type="PANTHER" id="PTHR43731:SF14">
    <property type="entry name" value="PRESENILIN-ASSOCIATED RHOMBOID-LIKE PROTEIN, MITOCHONDRIAL"/>
    <property type="match status" value="1"/>
</dbReference>
<comment type="subcellular location">
    <subcellularLocation>
        <location evidence="1">Membrane</location>
        <topology evidence="1">Multi-pass membrane protein</topology>
    </subcellularLocation>
</comment>
<dbReference type="InterPro" id="IPR022764">
    <property type="entry name" value="Peptidase_S54_rhomboid_dom"/>
</dbReference>
<dbReference type="InterPro" id="IPR035952">
    <property type="entry name" value="Rhomboid-like_sf"/>
</dbReference>
<organism evidence="11 12">
    <name type="scientific">Vanrija albida</name>
    <dbReference type="NCBI Taxonomy" id="181172"/>
    <lineage>
        <taxon>Eukaryota</taxon>
        <taxon>Fungi</taxon>
        <taxon>Dikarya</taxon>
        <taxon>Basidiomycota</taxon>
        <taxon>Agaricomycotina</taxon>
        <taxon>Tremellomycetes</taxon>
        <taxon>Trichosporonales</taxon>
        <taxon>Trichosporonaceae</taxon>
        <taxon>Vanrija</taxon>
    </lineage>
</organism>
<dbReference type="Proteomes" id="UP001565368">
    <property type="component" value="Unassembled WGS sequence"/>
</dbReference>
<feature type="transmembrane region" description="Helical" evidence="8">
    <location>
        <begin position="260"/>
        <end position="281"/>
    </location>
</feature>
<feature type="transmembrane region" description="Helical" evidence="8">
    <location>
        <begin position="234"/>
        <end position="253"/>
    </location>
</feature>
<feature type="chain" id="PRO_5045044919" description="Peptidase S54 rhomboid domain-containing protein" evidence="9">
    <location>
        <begin position="19"/>
        <end position="321"/>
    </location>
</feature>
<evidence type="ECO:0000256" key="6">
    <source>
        <dbReference type="ARBA" id="ARBA00023136"/>
    </source>
</evidence>
<protein>
    <recommendedName>
        <fullName evidence="10">Peptidase S54 rhomboid domain-containing protein</fullName>
    </recommendedName>
</protein>
<keyword evidence="4" id="KW-0378">Hydrolase</keyword>
<evidence type="ECO:0000313" key="11">
    <source>
        <dbReference type="EMBL" id="KAL1411013.1"/>
    </source>
</evidence>
<dbReference type="Gene3D" id="1.20.1540.10">
    <property type="entry name" value="Rhomboid-like"/>
    <property type="match status" value="1"/>
</dbReference>
<keyword evidence="9" id="KW-0732">Signal</keyword>
<evidence type="ECO:0000256" key="2">
    <source>
        <dbReference type="ARBA" id="ARBA00009045"/>
    </source>
</evidence>
<evidence type="ECO:0000256" key="5">
    <source>
        <dbReference type="ARBA" id="ARBA00022989"/>
    </source>
</evidence>
<gene>
    <name evidence="11" type="ORF">Q8F55_001958</name>
</gene>
<evidence type="ECO:0000256" key="3">
    <source>
        <dbReference type="ARBA" id="ARBA00022692"/>
    </source>
</evidence>